<organism evidence="1 2">
    <name type="scientific">Eubacterium uniforme</name>
    <dbReference type="NCBI Taxonomy" id="39495"/>
    <lineage>
        <taxon>Bacteria</taxon>
        <taxon>Bacillati</taxon>
        <taxon>Bacillota</taxon>
        <taxon>Clostridia</taxon>
        <taxon>Eubacteriales</taxon>
        <taxon>Eubacteriaceae</taxon>
        <taxon>Eubacterium</taxon>
    </lineage>
</organism>
<dbReference type="PANTHER" id="PTHR34822:SF1">
    <property type="entry name" value="GRPB FAMILY PROTEIN"/>
    <property type="match status" value="1"/>
</dbReference>
<dbReference type="InterPro" id="IPR043519">
    <property type="entry name" value="NT_sf"/>
</dbReference>
<dbReference type="Gene3D" id="3.30.460.10">
    <property type="entry name" value="Beta Polymerase, domain 2"/>
    <property type="match status" value="1"/>
</dbReference>
<dbReference type="Proteomes" id="UP000190814">
    <property type="component" value="Unassembled WGS sequence"/>
</dbReference>
<dbReference type="STRING" id="39495.SAMN02745111_01218"/>
<protein>
    <submittedName>
        <fullName evidence="1">GrpB domain, predicted nucleotidyltransferase, UPF0157 family</fullName>
    </submittedName>
</protein>
<dbReference type="PANTHER" id="PTHR34822">
    <property type="entry name" value="GRPB DOMAIN PROTEIN (AFU_ORTHOLOGUE AFUA_1G01530)"/>
    <property type="match status" value="1"/>
</dbReference>
<keyword evidence="2" id="KW-1185">Reference proteome</keyword>
<gene>
    <name evidence="1" type="ORF">SAMN02745111_01218</name>
</gene>
<keyword evidence="1" id="KW-0808">Transferase</keyword>
<dbReference type="GO" id="GO:0016740">
    <property type="term" value="F:transferase activity"/>
    <property type="evidence" value="ECO:0007669"/>
    <property type="project" value="UniProtKB-KW"/>
</dbReference>
<evidence type="ECO:0000313" key="1">
    <source>
        <dbReference type="EMBL" id="SKA66095.1"/>
    </source>
</evidence>
<reference evidence="1 2" key="1">
    <citation type="submission" date="2017-02" db="EMBL/GenBank/DDBJ databases">
        <authorList>
            <person name="Peterson S.W."/>
        </authorList>
    </citation>
    <scope>NUCLEOTIDE SEQUENCE [LARGE SCALE GENOMIC DNA]</scope>
    <source>
        <strain evidence="1 2">ATCC 35992</strain>
    </source>
</reference>
<accession>A0A1T4VMH5</accession>
<name>A0A1T4VMH5_9FIRM</name>
<evidence type="ECO:0000313" key="2">
    <source>
        <dbReference type="Proteomes" id="UP000190814"/>
    </source>
</evidence>
<dbReference type="InterPro" id="IPR007344">
    <property type="entry name" value="GrpB/CoaE"/>
</dbReference>
<sequence length="169" mass="19540">MKKHVVVEPYNKEWKSDFIAIRDELDAVLKDIVLKIEHVGSTSVEGLSAKPVIDIDVVIKDTTVLPDVISALQTIGYFHEGDLGIPGREAFKYEGKEHLRKHHLYVCSQDSEELKRHITFRDYLRSNPDAVEEYSKIKEEAANLYSWDIDKYIEHKSPVIEMIYKRIGL</sequence>
<dbReference type="SUPFAM" id="SSF81301">
    <property type="entry name" value="Nucleotidyltransferase"/>
    <property type="match status" value="1"/>
</dbReference>
<dbReference type="Pfam" id="PF04229">
    <property type="entry name" value="GrpB"/>
    <property type="match status" value="1"/>
</dbReference>
<dbReference type="AlphaFoldDB" id="A0A1T4VMH5"/>
<dbReference type="OrthoDB" id="9799092at2"/>
<proteinExistence type="predicted"/>
<dbReference type="EMBL" id="FUXZ01000007">
    <property type="protein sequence ID" value="SKA66095.1"/>
    <property type="molecule type" value="Genomic_DNA"/>
</dbReference>
<dbReference type="RefSeq" id="WP_078766088.1">
    <property type="nucleotide sequence ID" value="NZ_FUXZ01000007.1"/>
</dbReference>